<feature type="region of interest" description="Disordered" evidence="2">
    <location>
        <begin position="526"/>
        <end position="554"/>
    </location>
</feature>
<dbReference type="RefSeq" id="XP_028859731.1">
    <property type="nucleotide sequence ID" value="XM_029003282.1"/>
</dbReference>
<feature type="region of interest" description="Disordered" evidence="2">
    <location>
        <begin position="247"/>
        <end position="283"/>
    </location>
</feature>
<feature type="coiled-coil region" evidence="1">
    <location>
        <begin position="568"/>
        <end position="595"/>
    </location>
</feature>
<dbReference type="Proteomes" id="UP000219813">
    <property type="component" value="Chromosome 4"/>
</dbReference>
<dbReference type="OrthoDB" id="376497at2759"/>
<dbReference type="EMBL" id="LT594625">
    <property type="protein sequence ID" value="SBT86586.1"/>
    <property type="molecule type" value="Genomic_DNA"/>
</dbReference>
<organism evidence="3 4">
    <name type="scientific">Plasmodium malariae</name>
    <dbReference type="NCBI Taxonomy" id="5858"/>
    <lineage>
        <taxon>Eukaryota</taxon>
        <taxon>Sar</taxon>
        <taxon>Alveolata</taxon>
        <taxon>Apicomplexa</taxon>
        <taxon>Aconoidasida</taxon>
        <taxon>Haemosporida</taxon>
        <taxon>Plasmodiidae</taxon>
        <taxon>Plasmodium</taxon>
        <taxon>Plasmodium (Plasmodium)</taxon>
    </lineage>
</organism>
<proteinExistence type="predicted"/>
<dbReference type="GeneID" id="39867110"/>
<accession>A0A1D3JJG8</accession>
<dbReference type="VEuPathDB" id="PlasmoDB:PmUG01_04028100"/>
<dbReference type="AlphaFoldDB" id="A0A1D3JJG8"/>
<dbReference type="OMA" id="YMNIKNG"/>
<reference evidence="3 4" key="1">
    <citation type="submission" date="2016-06" db="EMBL/GenBank/DDBJ databases">
        <authorList>
            <consortium name="Pathogen Informatics"/>
        </authorList>
    </citation>
    <scope>NUCLEOTIDE SEQUENCE [LARGE SCALE GENOMIC DNA]</scope>
</reference>
<evidence type="ECO:0000313" key="3">
    <source>
        <dbReference type="EMBL" id="SBT86586.1"/>
    </source>
</evidence>
<gene>
    <name evidence="3" type="primary">PmUG01_04028100</name>
    <name evidence="3" type="ORF">PMUG01_04028100</name>
</gene>
<protein>
    <submittedName>
        <fullName evidence="3">Uncharacterized protein</fullName>
    </submittedName>
</protein>
<dbReference type="KEGG" id="pmal:PMUG01_04028100"/>
<name>A0A1D3JJG8_PLAMA</name>
<feature type="compositionally biased region" description="Polar residues" evidence="2">
    <location>
        <begin position="650"/>
        <end position="689"/>
    </location>
</feature>
<feature type="coiled-coil region" evidence="1">
    <location>
        <begin position="436"/>
        <end position="498"/>
    </location>
</feature>
<feature type="region of interest" description="Disordered" evidence="2">
    <location>
        <begin position="641"/>
        <end position="689"/>
    </location>
</feature>
<evidence type="ECO:0000256" key="2">
    <source>
        <dbReference type="SAM" id="MobiDB-lite"/>
    </source>
</evidence>
<evidence type="ECO:0000313" key="4">
    <source>
        <dbReference type="Proteomes" id="UP000219813"/>
    </source>
</evidence>
<evidence type="ECO:0000256" key="1">
    <source>
        <dbReference type="SAM" id="Coils"/>
    </source>
</evidence>
<keyword evidence="1" id="KW-0175">Coiled coil</keyword>
<sequence length="703" mass="82376">MTLLPLLCSKTMYDSKNVDYGYKEKEKRLNFFLSNEKYISANSSTYKNIEQKNLEKCELASILLDNFSTFEQISLIEEGKYSNAKISNDLNLLSCDDKNSGKYSTHSNSTNRGAIFDLHNFRAKKDNGIHFSNTSSCDIITRGSDRYSSRDRSDSIQRGINANYGNNECAENFCMEVDSNYERIEDKSELVCSKEITPEVNNGKDGGDKSYNDQWTVYEDTFLSNIDIADLCKYFEQNNFERHKCQNVKKHSKEKKKENMFSHKLSNKKRGNKSNSSERHIFDLTRREKKELGEDKKENCQQANNKNIKIIKKNSYGDKKVYYEKRLKEQTLLHKEEKEKMKKIYEMQIYEIMENYKREEEKKKMLINNIYNKYMNMKNELIKETNDKKNLQDMNENLKNELKTMDIYPLENNLLNSYKNKIEDYIFLSKNKDIKIKNLENEISKIKKCLDQVEKKYCQISEEKKNLHEMNALLRKDNIHLQKRLENLKNEKNEMGQVLFYKDLKINHFLSILNVLDEAIMSDSTCSSEKQQKKEKQETTNVKGTKKGEKGEKTETDAIRSMNKKIIIKSIVHKIKDLNKKIKKHEKVLSSSDNKVSHHILQINNRTSQSNNSTIDEVKRDKELIDNYFNCTNYILNENETNMPREDEGQTTFFTNTDSKGATELSKNSSDQHAQTQNEENISVVLNKQEQAKMGGGKFSILR</sequence>
<feature type="coiled-coil region" evidence="1">
    <location>
        <begin position="374"/>
        <end position="408"/>
    </location>
</feature>
<keyword evidence="4" id="KW-1185">Reference proteome</keyword>